<dbReference type="AlphaFoldDB" id="A0A5B6VTT6"/>
<dbReference type="GO" id="GO:0004857">
    <property type="term" value="F:enzyme inhibitor activity"/>
    <property type="evidence" value="ECO:0007669"/>
    <property type="project" value="InterPro"/>
</dbReference>
<evidence type="ECO:0000313" key="14">
    <source>
        <dbReference type="EMBL" id="KAA3472620.1"/>
    </source>
</evidence>
<comment type="function">
    <text evidence="10">Acts in the modification of cell walls via demethylesterification of cell wall pectin.</text>
</comment>
<keyword evidence="5" id="KW-0378">Hydrolase</keyword>
<keyword evidence="7" id="KW-1015">Disulfide bond</keyword>
<keyword evidence="12" id="KW-0732">Signal</keyword>
<proteinExistence type="inferred from homology"/>
<evidence type="ECO:0000259" key="13">
    <source>
        <dbReference type="SMART" id="SM00856"/>
    </source>
</evidence>
<evidence type="ECO:0000256" key="2">
    <source>
        <dbReference type="ARBA" id="ARBA00006027"/>
    </source>
</evidence>
<evidence type="ECO:0000256" key="7">
    <source>
        <dbReference type="ARBA" id="ARBA00023157"/>
    </source>
</evidence>
<dbReference type="InterPro" id="IPR000070">
    <property type="entry name" value="Pectinesterase_cat"/>
</dbReference>
<evidence type="ECO:0000256" key="10">
    <source>
        <dbReference type="ARBA" id="ARBA00057335"/>
    </source>
</evidence>
<evidence type="ECO:0000313" key="15">
    <source>
        <dbReference type="Proteomes" id="UP000325315"/>
    </source>
</evidence>
<dbReference type="InterPro" id="IPR033131">
    <property type="entry name" value="Pectinesterase_Asp_AS"/>
</dbReference>
<dbReference type="UniPathway" id="UPA00545">
    <property type="reaction ID" value="UER00823"/>
</dbReference>
<comment type="pathway">
    <text evidence="1">Glycan metabolism; pectin degradation; 2-dehydro-3-deoxy-D-gluconate from pectin: step 1/5.</text>
</comment>
<dbReference type="NCBIfam" id="TIGR01614">
    <property type="entry name" value="PME_inhib"/>
    <property type="match status" value="1"/>
</dbReference>
<dbReference type="CDD" id="cd15798">
    <property type="entry name" value="PMEI-like_3"/>
    <property type="match status" value="2"/>
</dbReference>
<keyword evidence="15" id="KW-1185">Reference proteome</keyword>
<dbReference type="FunFam" id="1.20.140.40:FF:000001">
    <property type="entry name" value="Pectinesterase"/>
    <property type="match status" value="1"/>
</dbReference>
<dbReference type="PANTHER" id="PTHR31707">
    <property type="entry name" value="PECTINESTERASE"/>
    <property type="match status" value="1"/>
</dbReference>
<comment type="similarity">
    <text evidence="2">In the N-terminal section; belongs to the PMEI family.</text>
</comment>
<evidence type="ECO:0000256" key="1">
    <source>
        <dbReference type="ARBA" id="ARBA00005184"/>
    </source>
</evidence>
<dbReference type="InterPro" id="IPR011050">
    <property type="entry name" value="Pectin_lyase_fold/virulence"/>
</dbReference>
<comment type="similarity">
    <text evidence="3">In the C-terminal section; belongs to the pectinesterase family.</text>
</comment>
<evidence type="ECO:0000256" key="11">
    <source>
        <dbReference type="PROSITE-ProRule" id="PRU10040"/>
    </source>
</evidence>
<dbReference type="InterPro" id="IPR035513">
    <property type="entry name" value="Invertase/methylesterase_inhib"/>
</dbReference>
<dbReference type="InterPro" id="IPR006501">
    <property type="entry name" value="Pectinesterase_inhib_dom"/>
</dbReference>
<dbReference type="SMART" id="SM00856">
    <property type="entry name" value="PMEI"/>
    <property type="match status" value="2"/>
</dbReference>
<comment type="caution">
    <text evidence="14">The sequence shown here is derived from an EMBL/GenBank/DDBJ whole genome shotgun (WGS) entry which is preliminary data.</text>
</comment>
<keyword evidence="8" id="KW-0325">Glycoprotein</keyword>
<evidence type="ECO:0000256" key="4">
    <source>
        <dbReference type="ARBA" id="ARBA00013229"/>
    </source>
</evidence>
<evidence type="ECO:0000256" key="3">
    <source>
        <dbReference type="ARBA" id="ARBA00007786"/>
    </source>
</evidence>
<feature type="domain" description="Pectinesterase inhibitor" evidence="13">
    <location>
        <begin position="599"/>
        <end position="751"/>
    </location>
</feature>
<keyword evidence="6" id="KW-0063">Aspartyl esterase</keyword>
<feature type="active site" evidence="11">
    <location>
        <position position="401"/>
    </location>
</feature>
<dbReference type="GO" id="GO:0042545">
    <property type="term" value="P:cell wall modification"/>
    <property type="evidence" value="ECO:0007669"/>
    <property type="project" value="InterPro"/>
</dbReference>
<dbReference type="Proteomes" id="UP000325315">
    <property type="component" value="Unassembled WGS sequence"/>
</dbReference>
<feature type="active site" evidence="11">
    <location>
        <position position="961"/>
    </location>
</feature>
<feature type="chain" id="PRO_5022988030" description="pectinesterase" evidence="12">
    <location>
        <begin position="24"/>
        <end position="1133"/>
    </location>
</feature>
<dbReference type="OrthoDB" id="2019149at2759"/>
<feature type="signal peptide" evidence="12">
    <location>
        <begin position="1"/>
        <end position="23"/>
    </location>
</feature>
<dbReference type="Gene3D" id="2.160.20.10">
    <property type="entry name" value="Single-stranded right-handed beta-helix, Pectin lyase-like"/>
    <property type="match status" value="2"/>
</dbReference>
<evidence type="ECO:0000256" key="8">
    <source>
        <dbReference type="ARBA" id="ARBA00023180"/>
    </source>
</evidence>
<evidence type="ECO:0000256" key="12">
    <source>
        <dbReference type="SAM" id="SignalP"/>
    </source>
</evidence>
<organism evidence="14 15">
    <name type="scientific">Gossypium australe</name>
    <dbReference type="NCBI Taxonomy" id="47621"/>
    <lineage>
        <taxon>Eukaryota</taxon>
        <taxon>Viridiplantae</taxon>
        <taxon>Streptophyta</taxon>
        <taxon>Embryophyta</taxon>
        <taxon>Tracheophyta</taxon>
        <taxon>Spermatophyta</taxon>
        <taxon>Magnoliopsida</taxon>
        <taxon>eudicotyledons</taxon>
        <taxon>Gunneridae</taxon>
        <taxon>Pentapetalae</taxon>
        <taxon>rosids</taxon>
        <taxon>malvids</taxon>
        <taxon>Malvales</taxon>
        <taxon>Malvaceae</taxon>
        <taxon>Malvoideae</taxon>
        <taxon>Gossypium</taxon>
    </lineage>
</organism>
<evidence type="ECO:0000256" key="6">
    <source>
        <dbReference type="ARBA" id="ARBA00023085"/>
    </source>
</evidence>
<dbReference type="GO" id="GO:0030599">
    <property type="term" value="F:pectinesterase activity"/>
    <property type="evidence" value="ECO:0007669"/>
    <property type="project" value="UniProtKB-EC"/>
</dbReference>
<feature type="domain" description="Pectinesterase inhibitor" evidence="13">
    <location>
        <begin position="27"/>
        <end position="181"/>
    </location>
</feature>
<name>A0A5B6VTT6_9ROSI</name>
<dbReference type="Pfam" id="PF01095">
    <property type="entry name" value="Pectinesterase"/>
    <property type="match status" value="2"/>
</dbReference>
<evidence type="ECO:0000256" key="5">
    <source>
        <dbReference type="ARBA" id="ARBA00022801"/>
    </source>
</evidence>
<dbReference type="Gene3D" id="1.20.140.40">
    <property type="entry name" value="Invertase/pectin methylesterase inhibitor family protein"/>
    <property type="match status" value="2"/>
</dbReference>
<evidence type="ECO:0000256" key="9">
    <source>
        <dbReference type="ARBA" id="ARBA00047928"/>
    </source>
</evidence>
<dbReference type="InterPro" id="IPR012334">
    <property type="entry name" value="Pectin_lyas_fold"/>
</dbReference>
<gene>
    <name evidence="14" type="ORF">EPI10_023088</name>
</gene>
<dbReference type="FunFam" id="2.160.20.10:FF:000001">
    <property type="entry name" value="Pectinesterase"/>
    <property type="match status" value="2"/>
</dbReference>
<dbReference type="GO" id="GO:0045490">
    <property type="term" value="P:pectin catabolic process"/>
    <property type="evidence" value="ECO:0007669"/>
    <property type="project" value="UniProtKB-UniPathway"/>
</dbReference>
<reference evidence="15" key="1">
    <citation type="journal article" date="2019" name="Plant Biotechnol. J.">
        <title>Genome sequencing of the Australian wild diploid species Gossypium australe highlights disease resistance and delayed gland morphogenesis.</title>
        <authorList>
            <person name="Cai Y."/>
            <person name="Cai X."/>
            <person name="Wang Q."/>
            <person name="Wang P."/>
            <person name="Zhang Y."/>
            <person name="Cai C."/>
            <person name="Xu Y."/>
            <person name="Wang K."/>
            <person name="Zhou Z."/>
            <person name="Wang C."/>
            <person name="Geng S."/>
            <person name="Li B."/>
            <person name="Dong Q."/>
            <person name="Hou Y."/>
            <person name="Wang H."/>
            <person name="Ai P."/>
            <person name="Liu Z."/>
            <person name="Yi F."/>
            <person name="Sun M."/>
            <person name="An G."/>
            <person name="Cheng J."/>
            <person name="Zhang Y."/>
            <person name="Shi Q."/>
            <person name="Xie Y."/>
            <person name="Shi X."/>
            <person name="Chang Y."/>
            <person name="Huang F."/>
            <person name="Chen Y."/>
            <person name="Hong S."/>
            <person name="Mi L."/>
            <person name="Sun Q."/>
            <person name="Zhang L."/>
            <person name="Zhou B."/>
            <person name="Peng R."/>
            <person name="Zhang X."/>
            <person name="Liu F."/>
        </authorList>
    </citation>
    <scope>NUCLEOTIDE SEQUENCE [LARGE SCALE GENOMIC DNA]</scope>
    <source>
        <strain evidence="15">cv. PA1801</strain>
    </source>
</reference>
<protein>
    <recommendedName>
        <fullName evidence="4">pectinesterase</fullName>
        <ecNumber evidence="4">3.1.1.11</ecNumber>
    </recommendedName>
</protein>
<dbReference type="Pfam" id="PF04043">
    <property type="entry name" value="PMEI"/>
    <property type="match status" value="2"/>
</dbReference>
<dbReference type="PROSITE" id="PS00503">
    <property type="entry name" value="PECTINESTERASE_2"/>
    <property type="match status" value="2"/>
</dbReference>
<dbReference type="EMBL" id="SMMG02000005">
    <property type="protein sequence ID" value="KAA3472620.1"/>
    <property type="molecule type" value="Genomic_DNA"/>
</dbReference>
<accession>A0A5B6VTT6</accession>
<dbReference type="EC" id="3.1.1.11" evidence="4"/>
<dbReference type="SUPFAM" id="SSF51126">
    <property type="entry name" value="Pectin lyase-like"/>
    <property type="match status" value="2"/>
</dbReference>
<sequence>MALKASALCTLSILVILFSPSFATFPNPASVFNSESICKLTPHADFCKSILPSDKFATIFDFGKVSMQQSLLHAHSFLGAIKYFLRLPSTSFLSTIRALQDCQFLAELNVDFLSYTLQRIKSDSLDTFLADDLHALLSAVLTNVQTCIEGLEATPSASSIKNGLLPSVSNGTNFLSVSLALFRHGCVHGFIKSLTGRNHVFSNLVNGRDSPLPLIMSDHDRAVYESASRQKHVRADEEGKDKGVSVSQIVVVNPDGSGNFTTINEAVAAAPNNTGDSNKYFLIYVVAGVYKEYVNIPKKKQNVMMIGDGINKTIITGNRNFVDGSTTFNSATFAVAGKGFVAVNITFRNTAGPSKHQAVAVRNGADMSTFYRCSFEGYQDTLYAHSLRQFYKECDIYGTVDFIFGNAAVVLQNCNIYPRLPMPNQFNTITAQGRTDPNQNTGISIHHCVIRPADDLVSSNGMTKTYLGRPWKEYSRTVYMQSFMDSLIEPSGWSEWAGNFALDTLYYAEYKNMGPGSNTGSRVQWNGHHKDISESEADKFTVSNFIDDDPQRAKRITIIAVCSCLLVAMVIVVAVGVNIDDDDSIEKKDKDNKNSRAYVSKKAIESICKPTDFKKTCEEEIGAEAGNATDTNDLIQAAFKAAMKFVSRAAQNSTTLRNLQKDPRTKKALDICIQLMTYSINELQKSFNKIDRFELPMLHEILADLRIWLSATITNQETCIEGFKNTTTDAGEKMKKALNISMQLSRNGLAIVTELSKGFHELNVEGIQRRRRLLGKKEVTVIGGKPKSDLSSIFSRRLLQANQDTQNGVKADVVVAKDGSGGFNNIKDAINRIPLNATKPFVIYIKEGVYEENLEFGYRMINVMLIGDGKEKTRITGHVNNADGIPTFRTATVAVNGDNFFAKNIGFENSAGAAKLQAVALMVTADFSVFYNCSMDGYQDTLYVHSKRQFYRDCTVTGTIDFVFGDSASIFQNCTFLVRKPLDGQQNAVTAQGRSDVRQPTGIVLQNSRIMAASELVSLKNKYPTYLGRPWGNFSRTIIMETYIDDLVKPDGWAIWDGSWGLSTCFYAEFNNYGPGSNTTSRVKWPGIKNFSMENAVDFTPGSFFIGGDSWIRARNVPYTVGFFKNNVQQKAQ</sequence>
<dbReference type="SUPFAM" id="SSF101148">
    <property type="entry name" value="Plant invertase/pectin methylesterase inhibitor"/>
    <property type="match status" value="2"/>
</dbReference>
<comment type="catalytic activity">
    <reaction evidence="9">
        <text>[(1-&gt;4)-alpha-D-galacturonosyl methyl ester](n) + n H2O = [(1-&gt;4)-alpha-D-galacturonosyl](n) + n methanol + n H(+)</text>
        <dbReference type="Rhea" id="RHEA:22380"/>
        <dbReference type="Rhea" id="RHEA-COMP:14570"/>
        <dbReference type="Rhea" id="RHEA-COMP:14573"/>
        <dbReference type="ChEBI" id="CHEBI:15377"/>
        <dbReference type="ChEBI" id="CHEBI:15378"/>
        <dbReference type="ChEBI" id="CHEBI:17790"/>
        <dbReference type="ChEBI" id="CHEBI:140522"/>
        <dbReference type="ChEBI" id="CHEBI:140523"/>
        <dbReference type="EC" id="3.1.1.11"/>
    </reaction>
</comment>